<feature type="repeat" description="TPR" evidence="3">
    <location>
        <begin position="130"/>
        <end position="163"/>
    </location>
</feature>
<dbReference type="InterPro" id="IPR051685">
    <property type="entry name" value="Ycf3/AcsC/BcsC/TPR_MFPF"/>
</dbReference>
<dbReference type="AlphaFoldDB" id="A0A7Z9BR94"/>
<evidence type="ECO:0008006" key="6">
    <source>
        <dbReference type="Google" id="ProtNLM"/>
    </source>
</evidence>
<evidence type="ECO:0000256" key="2">
    <source>
        <dbReference type="ARBA" id="ARBA00022803"/>
    </source>
</evidence>
<dbReference type="Proteomes" id="UP000184550">
    <property type="component" value="Unassembled WGS sequence"/>
</dbReference>
<proteinExistence type="predicted"/>
<feature type="repeat" description="TPR" evidence="3">
    <location>
        <begin position="52"/>
        <end position="85"/>
    </location>
</feature>
<name>A0A7Z9BR94_9CYAN</name>
<dbReference type="Gene3D" id="1.25.40.10">
    <property type="entry name" value="Tetratricopeptide repeat domain"/>
    <property type="match status" value="2"/>
</dbReference>
<evidence type="ECO:0000256" key="1">
    <source>
        <dbReference type="ARBA" id="ARBA00022737"/>
    </source>
</evidence>
<dbReference type="Pfam" id="PF00515">
    <property type="entry name" value="TPR_1"/>
    <property type="match status" value="1"/>
</dbReference>
<dbReference type="SMART" id="SM00028">
    <property type="entry name" value="TPR"/>
    <property type="match status" value="5"/>
</dbReference>
<dbReference type="PANTHER" id="PTHR44943">
    <property type="entry name" value="CELLULOSE SYNTHASE OPERON PROTEIN C"/>
    <property type="match status" value="1"/>
</dbReference>
<evidence type="ECO:0000313" key="4">
    <source>
        <dbReference type="EMBL" id="VXD15618.1"/>
    </source>
</evidence>
<dbReference type="NCBIfam" id="NF047558">
    <property type="entry name" value="TPR_END_plus"/>
    <property type="match status" value="1"/>
</dbReference>
<keyword evidence="2 3" id="KW-0802">TPR repeat</keyword>
<evidence type="ECO:0000313" key="5">
    <source>
        <dbReference type="Proteomes" id="UP000184550"/>
    </source>
</evidence>
<comment type="caution">
    <text evidence="4">The sequence shown here is derived from an EMBL/GenBank/DDBJ whole genome shotgun (WGS) entry which is preliminary data.</text>
</comment>
<dbReference type="RefSeq" id="WP_231505872.1">
    <property type="nucleotide sequence ID" value="NZ_LR734824.1"/>
</dbReference>
<dbReference type="Pfam" id="PF13414">
    <property type="entry name" value="TPR_11"/>
    <property type="match status" value="2"/>
</dbReference>
<feature type="repeat" description="TPR" evidence="3">
    <location>
        <begin position="86"/>
        <end position="119"/>
    </location>
</feature>
<accession>A0A7Z9BR94</accession>
<dbReference type="SUPFAM" id="SSF48439">
    <property type="entry name" value="Protein prenylyltransferase"/>
    <property type="match status" value="1"/>
</dbReference>
<keyword evidence="1" id="KW-0677">Repeat</keyword>
<dbReference type="PANTHER" id="PTHR44943:SF8">
    <property type="entry name" value="TPR REPEAT-CONTAINING PROTEIN MJ0263"/>
    <property type="match status" value="1"/>
</dbReference>
<reference evidence="4" key="1">
    <citation type="submission" date="2019-10" db="EMBL/GenBank/DDBJ databases">
        <authorList>
            <consortium name="Genoscope - CEA"/>
            <person name="William W."/>
        </authorList>
    </citation>
    <scope>NUCLEOTIDE SEQUENCE [LARGE SCALE GENOMIC DNA]</scope>
    <source>
        <strain evidence="4">BBR_PRJEB10992</strain>
    </source>
</reference>
<gene>
    <name evidence="4" type="ORF">PL8927_50081</name>
</gene>
<dbReference type="PROSITE" id="PS50005">
    <property type="entry name" value="TPR"/>
    <property type="match status" value="5"/>
</dbReference>
<sequence>MEIKELLQEPFQTHQSQANLWLKIGNLFLGNQEYEEAIYSYDKVVEFKPDYHGAWNNRGIASANLGQLKEAIYSFDKAVEFKPDYHEAWSNRGIALANLGQLEAAIESYDKALEFKPDYHEALEFKPDDHQVWNYRGNALVKLGQLELAINSFGKALELNLNDANTLYNKAYAYALQNQVELAIENLQQAINLDPEYREMAKTDSDFDSIRSDPRFQALLS</sequence>
<dbReference type="InterPro" id="IPR019734">
    <property type="entry name" value="TPR_rpt"/>
</dbReference>
<feature type="repeat" description="TPR" evidence="3">
    <location>
        <begin position="18"/>
        <end position="51"/>
    </location>
</feature>
<feature type="repeat" description="TPR" evidence="3">
    <location>
        <begin position="164"/>
        <end position="197"/>
    </location>
</feature>
<keyword evidence="5" id="KW-1185">Reference proteome</keyword>
<dbReference type="EMBL" id="CZCU02000124">
    <property type="protein sequence ID" value="VXD15618.1"/>
    <property type="molecule type" value="Genomic_DNA"/>
</dbReference>
<dbReference type="PROSITE" id="PS50293">
    <property type="entry name" value="TPR_REGION"/>
    <property type="match status" value="2"/>
</dbReference>
<organism evidence="4 5">
    <name type="scientific">Planktothrix serta PCC 8927</name>
    <dbReference type="NCBI Taxonomy" id="671068"/>
    <lineage>
        <taxon>Bacteria</taxon>
        <taxon>Bacillati</taxon>
        <taxon>Cyanobacteriota</taxon>
        <taxon>Cyanophyceae</taxon>
        <taxon>Oscillatoriophycideae</taxon>
        <taxon>Oscillatoriales</taxon>
        <taxon>Microcoleaceae</taxon>
        <taxon>Planktothrix</taxon>
    </lineage>
</organism>
<dbReference type="InterPro" id="IPR011990">
    <property type="entry name" value="TPR-like_helical_dom_sf"/>
</dbReference>
<evidence type="ECO:0000256" key="3">
    <source>
        <dbReference type="PROSITE-ProRule" id="PRU00339"/>
    </source>
</evidence>
<protein>
    <recommendedName>
        <fullName evidence="6">Tetratricopeptide repeat protein</fullName>
    </recommendedName>
</protein>